<reference evidence="2" key="1">
    <citation type="submission" date="2014-09" db="EMBL/GenBank/DDBJ databases">
        <authorList>
            <person name="Magalhaes I.L.F."/>
            <person name="Oliveira U."/>
            <person name="Santos F.R."/>
            <person name="Vidigal T.H.D.A."/>
            <person name="Brescovit A.D."/>
            <person name="Santos A.J."/>
        </authorList>
    </citation>
    <scope>NUCLEOTIDE SEQUENCE</scope>
    <source>
        <tissue evidence="2">Shoot tissue taken approximately 20 cm above the soil surface</tissue>
    </source>
</reference>
<sequence>MSWTVTRAALTHGSSTALTSGLTPPASWSTKCDRGPKKRAW</sequence>
<proteinExistence type="predicted"/>
<accession>A0A0A9EUH8</accession>
<organism evidence="2">
    <name type="scientific">Arundo donax</name>
    <name type="common">Giant reed</name>
    <name type="synonym">Donax arundinaceus</name>
    <dbReference type="NCBI Taxonomy" id="35708"/>
    <lineage>
        <taxon>Eukaryota</taxon>
        <taxon>Viridiplantae</taxon>
        <taxon>Streptophyta</taxon>
        <taxon>Embryophyta</taxon>
        <taxon>Tracheophyta</taxon>
        <taxon>Spermatophyta</taxon>
        <taxon>Magnoliopsida</taxon>
        <taxon>Liliopsida</taxon>
        <taxon>Poales</taxon>
        <taxon>Poaceae</taxon>
        <taxon>PACMAD clade</taxon>
        <taxon>Arundinoideae</taxon>
        <taxon>Arundineae</taxon>
        <taxon>Arundo</taxon>
    </lineage>
</organism>
<reference evidence="2" key="2">
    <citation type="journal article" date="2015" name="Data Brief">
        <title>Shoot transcriptome of the giant reed, Arundo donax.</title>
        <authorList>
            <person name="Barrero R.A."/>
            <person name="Guerrero F.D."/>
            <person name="Moolhuijzen P."/>
            <person name="Goolsby J.A."/>
            <person name="Tidwell J."/>
            <person name="Bellgard S.E."/>
            <person name="Bellgard M.I."/>
        </authorList>
    </citation>
    <scope>NUCLEOTIDE SEQUENCE</scope>
    <source>
        <tissue evidence="2">Shoot tissue taken approximately 20 cm above the soil surface</tissue>
    </source>
</reference>
<protein>
    <submittedName>
        <fullName evidence="2">Uncharacterized protein</fullName>
    </submittedName>
</protein>
<evidence type="ECO:0000313" key="2">
    <source>
        <dbReference type="EMBL" id="JAE02624.1"/>
    </source>
</evidence>
<evidence type="ECO:0000256" key="1">
    <source>
        <dbReference type="SAM" id="MobiDB-lite"/>
    </source>
</evidence>
<feature type="compositionally biased region" description="Polar residues" evidence="1">
    <location>
        <begin position="14"/>
        <end position="30"/>
    </location>
</feature>
<dbReference type="AlphaFoldDB" id="A0A0A9EUH8"/>
<name>A0A0A9EUH8_ARUDO</name>
<feature type="region of interest" description="Disordered" evidence="1">
    <location>
        <begin position="14"/>
        <end position="41"/>
    </location>
</feature>
<dbReference type="EMBL" id="GBRH01195272">
    <property type="protein sequence ID" value="JAE02624.1"/>
    <property type="molecule type" value="Transcribed_RNA"/>
</dbReference>